<reference evidence="1" key="1">
    <citation type="submission" date="2020-11" db="EMBL/GenBank/DDBJ databases">
        <authorList>
            <person name="Tran Van P."/>
        </authorList>
    </citation>
    <scope>NUCLEOTIDE SEQUENCE</scope>
</reference>
<proteinExistence type="predicted"/>
<dbReference type="AlphaFoldDB" id="A0A7R9HXY5"/>
<dbReference type="EMBL" id="OD564902">
    <property type="protein sequence ID" value="CAD7440189.1"/>
    <property type="molecule type" value="Genomic_DNA"/>
</dbReference>
<evidence type="ECO:0000313" key="1">
    <source>
        <dbReference type="EMBL" id="CAD7440189.1"/>
    </source>
</evidence>
<protein>
    <submittedName>
        <fullName evidence="1">Uncharacterized protein</fullName>
    </submittedName>
</protein>
<sequence length="108" mass="11768">MTGNQGGKPSGIPKEQRFAHFYKPREVSLLLGNLLKENIFTAQVQSTRGSRFTVVQPTRLVSFSLGSEKVPKDYVKNLAETGQGEVKAAAEAVMNKFEDQGAKLGISI</sequence>
<gene>
    <name evidence="1" type="ORF">TBIB3V08_LOCUS2715</name>
</gene>
<accession>A0A7R9HXY5</accession>
<name>A0A7R9HXY5_9NEOP</name>
<organism evidence="1">
    <name type="scientific">Timema bartmani</name>
    <dbReference type="NCBI Taxonomy" id="61472"/>
    <lineage>
        <taxon>Eukaryota</taxon>
        <taxon>Metazoa</taxon>
        <taxon>Ecdysozoa</taxon>
        <taxon>Arthropoda</taxon>
        <taxon>Hexapoda</taxon>
        <taxon>Insecta</taxon>
        <taxon>Pterygota</taxon>
        <taxon>Neoptera</taxon>
        <taxon>Polyneoptera</taxon>
        <taxon>Phasmatodea</taxon>
        <taxon>Timematodea</taxon>
        <taxon>Timematoidea</taxon>
        <taxon>Timematidae</taxon>
        <taxon>Timema</taxon>
    </lineage>
</organism>